<reference evidence="3" key="1">
    <citation type="journal article" date="2015" name="Genome Announc.">
        <title>Draft Genome Sequence of an Anaerobic Ammonium-Oxidizing Bacterium, "Candidatus Brocadia sinica".</title>
        <authorList>
            <person name="Oshiki M."/>
            <person name="Shinyako-Hata K."/>
            <person name="Satoh H."/>
            <person name="Okabe S."/>
        </authorList>
    </citation>
    <scope>NUCLEOTIDE SEQUENCE [LARGE SCALE GENOMIC DNA]</scope>
    <source>
        <strain evidence="3">JPN1</strain>
    </source>
</reference>
<sequence>MEVIRVERFLQIDRRIIFAIITVAVIVSLVVRFELPIPASEPVEGIYRKIESLPEGSHVMIAFDYDPSSKEELQPMAIAFLHHCFSRNLKVIGMTHYPGAPGLAEQALTSVASQYQKKHGVDYAFLGYKPGSASLIINMGENLYSAFPKDFYGNDTTTLPVLHGIDSLREIDYLFDLAAGTTIETWIAFGKEKYKFELGAGCTAVMGPDMYPFLQSKQLTGLLGGLKGAAEYEALVKKKANAVSGMRPQSVVHVIIIIFVILGNVFYFISKRAVHA</sequence>
<name>A0ABQ0JXC8_9BACT</name>
<dbReference type="EMBL" id="BAFN01000001">
    <property type="protein sequence ID" value="GAN33328.1"/>
    <property type="molecule type" value="Genomic_DNA"/>
</dbReference>
<dbReference type="Proteomes" id="UP000032309">
    <property type="component" value="Unassembled WGS sequence"/>
</dbReference>
<gene>
    <name evidence="2" type="ORF">BROSI_A1847</name>
</gene>
<evidence type="ECO:0000256" key="1">
    <source>
        <dbReference type="SAM" id="Phobius"/>
    </source>
</evidence>
<keyword evidence="3" id="KW-1185">Reference proteome</keyword>
<keyword evidence="1" id="KW-0812">Transmembrane</keyword>
<keyword evidence="1" id="KW-1133">Transmembrane helix</keyword>
<organism evidence="2 3">
    <name type="scientific">Candidatus Brocadia sinica JPN1</name>
    <dbReference type="NCBI Taxonomy" id="1197129"/>
    <lineage>
        <taxon>Bacteria</taxon>
        <taxon>Pseudomonadati</taxon>
        <taxon>Planctomycetota</taxon>
        <taxon>Candidatus Brocadiia</taxon>
        <taxon>Candidatus Brocadiales</taxon>
        <taxon>Candidatus Brocadiaceae</taxon>
        <taxon>Candidatus Brocadia</taxon>
    </lineage>
</organism>
<evidence type="ECO:0000313" key="2">
    <source>
        <dbReference type="EMBL" id="GAN33328.1"/>
    </source>
</evidence>
<feature type="transmembrane region" description="Helical" evidence="1">
    <location>
        <begin position="251"/>
        <end position="269"/>
    </location>
</feature>
<accession>A0ABQ0JXC8</accession>
<keyword evidence="1" id="KW-0472">Membrane</keyword>
<protein>
    <submittedName>
        <fullName evidence="2">Uncharacterized protein</fullName>
    </submittedName>
</protein>
<comment type="caution">
    <text evidence="2">The sequence shown here is derived from an EMBL/GenBank/DDBJ whole genome shotgun (WGS) entry which is preliminary data.</text>
</comment>
<feature type="transmembrane region" description="Helical" evidence="1">
    <location>
        <begin position="12"/>
        <end position="31"/>
    </location>
</feature>
<evidence type="ECO:0000313" key="3">
    <source>
        <dbReference type="Proteomes" id="UP000032309"/>
    </source>
</evidence>
<proteinExistence type="predicted"/>